<comment type="caution">
    <text evidence="4">The sequence shown here is derived from an EMBL/GenBank/DDBJ whole genome shotgun (WGS) entry which is preliminary data.</text>
</comment>
<dbReference type="EMBL" id="DVIU01000219">
    <property type="protein sequence ID" value="HIS37181.1"/>
    <property type="molecule type" value="Genomic_DNA"/>
</dbReference>
<dbReference type="Proteomes" id="UP000823928">
    <property type="component" value="Unassembled WGS sequence"/>
</dbReference>
<evidence type="ECO:0000256" key="3">
    <source>
        <dbReference type="ARBA" id="ARBA00022729"/>
    </source>
</evidence>
<comment type="similarity">
    <text evidence="1">Belongs to the bacterial solute-binding protein 1 family.</text>
</comment>
<dbReference type="AlphaFoldDB" id="A0A9D1F092"/>
<reference evidence="4" key="1">
    <citation type="submission" date="2020-10" db="EMBL/GenBank/DDBJ databases">
        <authorList>
            <person name="Gilroy R."/>
        </authorList>
    </citation>
    <scope>NUCLEOTIDE SEQUENCE</scope>
    <source>
        <strain evidence="4">6276</strain>
    </source>
</reference>
<dbReference type="Pfam" id="PF01547">
    <property type="entry name" value="SBP_bac_1"/>
    <property type="match status" value="1"/>
</dbReference>
<sequence>MLKKIIAGLIITGSLLFVSALFCHLSRQNENYTVIQFASWGSKSEIDILKPLLEDFETQNPDIKIEFMHIPQNYFQKIHLLFASNTSPDVIFINNLFLPVYANAGVLEDLSDIDINRNDFYEKSLESLSWNGKLFAVPRDVSNLVIYYNKDLFKSAGISYPANDWTFDDFLSAAKKLTHRPDIFGISFEEDSLFYLPYLMSEGGGILSDDLSRLTIDETASQKGLKFYADLRKKYRVAPQKSESASATMAQMFLQGRLAMHLSGRWLVPKYREEAVFEWDVAPFPKGDAGSVVPMDASGWAISKTSKHKPEALKLIKFLSSKNSIEKLTKSGLIIPARKDCANSVLNEKKPANSQVFIDIIKTSKPTPVSVNYNEINDKIKECTEKIFN</sequence>
<protein>
    <submittedName>
        <fullName evidence="4">Sugar ABC transporter substrate-binding protein</fullName>
    </submittedName>
</protein>
<gene>
    <name evidence="4" type="ORF">IAC10_11235</name>
</gene>
<dbReference type="Gene3D" id="3.40.190.10">
    <property type="entry name" value="Periplasmic binding protein-like II"/>
    <property type="match status" value="1"/>
</dbReference>
<evidence type="ECO:0000313" key="4">
    <source>
        <dbReference type="EMBL" id="HIS37181.1"/>
    </source>
</evidence>
<keyword evidence="2" id="KW-0813">Transport</keyword>
<evidence type="ECO:0000256" key="2">
    <source>
        <dbReference type="ARBA" id="ARBA00022448"/>
    </source>
</evidence>
<dbReference type="PANTHER" id="PTHR30061:SF50">
    <property type="entry name" value="MALTOSE_MALTODEXTRIN-BINDING PERIPLASMIC PROTEIN"/>
    <property type="match status" value="1"/>
</dbReference>
<reference evidence="4" key="2">
    <citation type="journal article" date="2021" name="PeerJ">
        <title>Extensive microbial diversity within the chicken gut microbiome revealed by metagenomics and culture.</title>
        <authorList>
            <person name="Gilroy R."/>
            <person name="Ravi A."/>
            <person name="Getino M."/>
            <person name="Pursley I."/>
            <person name="Horton D.L."/>
            <person name="Alikhan N.F."/>
            <person name="Baker D."/>
            <person name="Gharbi K."/>
            <person name="Hall N."/>
            <person name="Watson M."/>
            <person name="Adriaenssens E.M."/>
            <person name="Foster-Nyarko E."/>
            <person name="Jarju S."/>
            <person name="Secka A."/>
            <person name="Antonio M."/>
            <person name="Oren A."/>
            <person name="Chaudhuri R.R."/>
            <person name="La Ragione R."/>
            <person name="Hildebrand F."/>
            <person name="Pallen M.J."/>
        </authorList>
    </citation>
    <scope>NUCLEOTIDE SEQUENCE</scope>
    <source>
        <strain evidence="4">6276</strain>
    </source>
</reference>
<dbReference type="CDD" id="cd13585">
    <property type="entry name" value="PBP2_TMBP_like"/>
    <property type="match status" value="1"/>
</dbReference>
<dbReference type="SUPFAM" id="SSF53850">
    <property type="entry name" value="Periplasmic binding protein-like II"/>
    <property type="match status" value="1"/>
</dbReference>
<dbReference type="PANTHER" id="PTHR30061">
    <property type="entry name" value="MALTOSE-BINDING PERIPLASMIC PROTEIN"/>
    <property type="match status" value="1"/>
</dbReference>
<evidence type="ECO:0000313" key="5">
    <source>
        <dbReference type="Proteomes" id="UP000823928"/>
    </source>
</evidence>
<dbReference type="GO" id="GO:0042956">
    <property type="term" value="P:maltodextrin transmembrane transport"/>
    <property type="evidence" value="ECO:0007669"/>
    <property type="project" value="TreeGrafter"/>
</dbReference>
<keyword evidence="3" id="KW-0732">Signal</keyword>
<dbReference type="GO" id="GO:0055052">
    <property type="term" value="C:ATP-binding cassette (ABC) transporter complex, substrate-binding subunit-containing"/>
    <property type="evidence" value="ECO:0007669"/>
    <property type="project" value="TreeGrafter"/>
</dbReference>
<accession>A0A9D1F092</accession>
<dbReference type="GO" id="GO:1901982">
    <property type="term" value="F:maltose binding"/>
    <property type="evidence" value="ECO:0007669"/>
    <property type="project" value="TreeGrafter"/>
</dbReference>
<dbReference type="GO" id="GO:0015768">
    <property type="term" value="P:maltose transport"/>
    <property type="evidence" value="ECO:0007669"/>
    <property type="project" value="TreeGrafter"/>
</dbReference>
<proteinExistence type="inferred from homology"/>
<organism evidence="4 5">
    <name type="scientific">Candidatus Scatousia excrementigallinarum</name>
    <dbReference type="NCBI Taxonomy" id="2840935"/>
    <lineage>
        <taxon>Bacteria</taxon>
        <taxon>Candidatus Scatousia</taxon>
    </lineage>
</organism>
<evidence type="ECO:0000256" key="1">
    <source>
        <dbReference type="ARBA" id="ARBA00008520"/>
    </source>
</evidence>
<name>A0A9D1F092_9BACT</name>
<dbReference type="InterPro" id="IPR006059">
    <property type="entry name" value="SBP"/>
</dbReference>